<organism evidence="1 2">
    <name type="scientific">Gimesia alba</name>
    <dbReference type="NCBI Taxonomy" id="2527973"/>
    <lineage>
        <taxon>Bacteria</taxon>
        <taxon>Pseudomonadati</taxon>
        <taxon>Planctomycetota</taxon>
        <taxon>Planctomycetia</taxon>
        <taxon>Planctomycetales</taxon>
        <taxon>Planctomycetaceae</taxon>
        <taxon>Gimesia</taxon>
    </lineage>
</organism>
<accession>A0A517RPZ7</accession>
<evidence type="ECO:0000313" key="1">
    <source>
        <dbReference type="EMBL" id="QDT45944.1"/>
    </source>
</evidence>
<keyword evidence="2" id="KW-1185">Reference proteome</keyword>
<proteinExistence type="predicted"/>
<dbReference type="KEGG" id="gaz:Pan241w_60720"/>
<gene>
    <name evidence="1" type="ORF">Pan241w_60720</name>
</gene>
<dbReference type="RefSeq" id="WP_198000229.1">
    <property type="nucleotide sequence ID" value="NZ_CP036269.1"/>
</dbReference>
<protein>
    <submittedName>
        <fullName evidence="1">Uncharacterized protein</fullName>
    </submittedName>
</protein>
<name>A0A517RPZ7_9PLAN</name>
<evidence type="ECO:0000313" key="2">
    <source>
        <dbReference type="Proteomes" id="UP000317171"/>
    </source>
</evidence>
<dbReference type="EMBL" id="CP036269">
    <property type="protein sequence ID" value="QDT45944.1"/>
    <property type="molecule type" value="Genomic_DNA"/>
</dbReference>
<dbReference type="AlphaFoldDB" id="A0A517RPZ7"/>
<sequence>MDIKLNDDEALVLFELLTRFTEEELFGLEDQAEMRVLWNLQAVLESALAEPFLSNYKELLAEARDRLRDKGNFTNADAEQEKGRLALWLEPKQIQFLIHEWRTIPKETPEPVRKQWGEVAFRAMAALHKAGIKHENT</sequence>
<dbReference type="Proteomes" id="UP000317171">
    <property type="component" value="Chromosome"/>
</dbReference>
<reference evidence="1 2" key="1">
    <citation type="submission" date="2019-02" db="EMBL/GenBank/DDBJ databases">
        <title>Deep-cultivation of Planctomycetes and their phenomic and genomic characterization uncovers novel biology.</title>
        <authorList>
            <person name="Wiegand S."/>
            <person name="Jogler M."/>
            <person name="Boedeker C."/>
            <person name="Pinto D."/>
            <person name="Vollmers J."/>
            <person name="Rivas-Marin E."/>
            <person name="Kohn T."/>
            <person name="Peeters S.H."/>
            <person name="Heuer A."/>
            <person name="Rast P."/>
            <person name="Oberbeckmann S."/>
            <person name="Bunk B."/>
            <person name="Jeske O."/>
            <person name="Meyerdierks A."/>
            <person name="Storesund J.E."/>
            <person name="Kallscheuer N."/>
            <person name="Luecker S."/>
            <person name="Lage O.M."/>
            <person name="Pohl T."/>
            <person name="Merkel B.J."/>
            <person name="Hornburger P."/>
            <person name="Mueller R.-W."/>
            <person name="Bruemmer F."/>
            <person name="Labrenz M."/>
            <person name="Spormann A.M."/>
            <person name="Op den Camp H."/>
            <person name="Overmann J."/>
            <person name="Amann R."/>
            <person name="Jetten M.S.M."/>
            <person name="Mascher T."/>
            <person name="Medema M.H."/>
            <person name="Devos D.P."/>
            <person name="Kaster A.-K."/>
            <person name="Ovreas L."/>
            <person name="Rohde M."/>
            <person name="Galperin M.Y."/>
            <person name="Jogler C."/>
        </authorList>
    </citation>
    <scope>NUCLEOTIDE SEQUENCE [LARGE SCALE GENOMIC DNA]</scope>
    <source>
        <strain evidence="1 2">Pan241w</strain>
    </source>
</reference>